<dbReference type="AlphaFoldDB" id="A0A7W7DUY5"/>
<evidence type="ECO:0000313" key="1">
    <source>
        <dbReference type="EMBL" id="MBB4716699.1"/>
    </source>
</evidence>
<organism evidence="1 2">
    <name type="scientific">Streptomyces luteogriseus</name>
    <dbReference type="NCBI Taxonomy" id="68233"/>
    <lineage>
        <taxon>Bacteria</taxon>
        <taxon>Bacillati</taxon>
        <taxon>Actinomycetota</taxon>
        <taxon>Actinomycetes</taxon>
        <taxon>Kitasatosporales</taxon>
        <taxon>Streptomycetaceae</taxon>
        <taxon>Streptomyces</taxon>
    </lineage>
</organism>
<accession>A0A7W7DUY5</accession>
<dbReference type="Gene3D" id="1.10.1200.10">
    <property type="entry name" value="ACP-like"/>
    <property type="match status" value="1"/>
</dbReference>
<dbReference type="RefSeq" id="WP_184913872.1">
    <property type="nucleotide sequence ID" value="NZ_JACHMS010000001.1"/>
</dbReference>
<dbReference type="GeneID" id="95798546"/>
<proteinExistence type="predicted"/>
<dbReference type="SUPFAM" id="SSF47336">
    <property type="entry name" value="ACP-like"/>
    <property type="match status" value="1"/>
</dbReference>
<dbReference type="Proteomes" id="UP000565089">
    <property type="component" value="Unassembled WGS sequence"/>
</dbReference>
<dbReference type="InterPro" id="IPR036736">
    <property type="entry name" value="ACP-like_sf"/>
</dbReference>
<reference evidence="1 2" key="1">
    <citation type="submission" date="2020-08" db="EMBL/GenBank/DDBJ databases">
        <title>Sequencing the genomes of 1000 actinobacteria strains.</title>
        <authorList>
            <person name="Klenk H.-P."/>
        </authorList>
    </citation>
    <scope>NUCLEOTIDE SEQUENCE [LARGE SCALE GENOMIC DNA]</scope>
    <source>
        <strain evidence="1 2">DSM 40483</strain>
    </source>
</reference>
<gene>
    <name evidence="1" type="ORF">BJ965_006581</name>
</gene>
<comment type="caution">
    <text evidence="1">The sequence shown here is derived from an EMBL/GenBank/DDBJ whole genome shotgun (WGS) entry which is preliminary data.</text>
</comment>
<keyword evidence="2" id="KW-1185">Reference proteome</keyword>
<evidence type="ECO:0000313" key="2">
    <source>
        <dbReference type="Proteomes" id="UP000565089"/>
    </source>
</evidence>
<name>A0A7W7DUY5_9ACTN</name>
<sequence>MTTTVPSLEQIHDRTRSVLTGRIGDAFTAVPSDADLQQALGERYDSLTAMECISAVESEFGIEVDFVADDVRHWFSSVERMVRFTHERLEDTVALGLRS</sequence>
<protein>
    <submittedName>
        <fullName evidence="1">Acyl carrier protein</fullName>
    </submittedName>
</protein>
<dbReference type="EMBL" id="JACHMS010000001">
    <property type="protein sequence ID" value="MBB4716699.1"/>
    <property type="molecule type" value="Genomic_DNA"/>
</dbReference>